<dbReference type="AlphaFoldDB" id="A0A2G8JI10"/>
<dbReference type="Pfam" id="PF05327">
    <property type="entry name" value="RRN3"/>
    <property type="match status" value="1"/>
</dbReference>
<accession>A0A2G8JI10</accession>
<dbReference type="GO" id="GO:0003743">
    <property type="term" value="F:translation initiation factor activity"/>
    <property type="evidence" value="ECO:0007669"/>
    <property type="project" value="UniProtKB-KW"/>
</dbReference>
<sequence>VHCPQSDIWVSSDEEEDVDEEMEQTQFDMDDVSAQGEMDASKNETETTIPEGPRLSEIAVALDRLIPSSILQARQERLRGPGVPGGLAIYGGRDINHQNATSLLLQLLQVFGRIVLPTHSSHHVQYCLFYMASLKKSFADAFLDYLWKQFVNPNTGSMIRQSSASYMASFLSRANFISLGIITASLELMAKWVHSYIDNQELSSQVKQDVNIHRPFYTLCQLNPLSYCLPSIVNIFATITRKYQVVFCYTIIERNARVCNVAQYQSSGFKKLIDLNNPLDTFFPFDPYLLPKSGEFIDSLYKQWEGTDLQQKSQSTQPEDEEDEFRIYEAHLQEVPLGLMPSSLSAVSPGFMSP</sequence>
<evidence type="ECO:0000256" key="1">
    <source>
        <dbReference type="ARBA" id="ARBA00010098"/>
    </source>
</evidence>
<gene>
    <name evidence="3" type="ORF">BSL78_27812</name>
</gene>
<feature type="compositionally biased region" description="Acidic residues" evidence="2">
    <location>
        <begin position="12"/>
        <end position="31"/>
    </location>
</feature>
<dbReference type="Proteomes" id="UP000230750">
    <property type="component" value="Unassembled WGS sequence"/>
</dbReference>
<dbReference type="EMBL" id="MRZV01001920">
    <property type="protein sequence ID" value="PIK35359.1"/>
    <property type="molecule type" value="Genomic_DNA"/>
</dbReference>
<dbReference type="GO" id="GO:0001042">
    <property type="term" value="F:RNA polymerase I core binding"/>
    <property type="evidence" value="ECO:0007669"/>
    <property type="project" value="TreeGrafter"/>
</dbReference>
<name>A0A2G8JI10_STIJA</name>
<dbReference type="STRING" id="307972.A0A2G8JI10"/>
<feature type="region of interest" description="Disordered" evidence="2">
    <location>
        <begin position="1"/>
        <end position="49"/>
    </location>
</feature>
<dbReference type="OrthoDB" id="26970at2759"/>
<keyword evidence="4" id="KW-1185">Reference proteome</keyword>
<reference evidence="3 4" key="1">
    <citation type="journal article" date="2017" name="PLoS Biol.">
        <title>The sea cucumber genome provides insights into morphological evolution and visceral regeneration.</title>
        <authorList>
            <person name="Zhang X."/>
            <person name="Sun L."/>
            <person name="Yuan J."/>
            <person name="Sun Y."/>
            <person name="Gao Y."/>
            <person name="Zhang L."/>
            <person name="Li S."/>
            <person name="Dai H."/>
            <person name="Hamel J.F."/>
            <person name="Liu C."/>
            <person name="Yu Y."/>
            <person name="Liu S."/>
            <person name="Lin W."/>
            <person name="Guo K."/>
            <person name="Jin S."/>
            <person name="Xu P."/>
            <person name="Storey K.B."/>
            <person name="Huan P."/>
            <person name="Zhang T."/>
            <person name="Zhou Y."/>
            <person name="Zhang J."/>
            <person name="Lin C."/>
            <person name="Li X."/>
            <person name="Xing L."/>
            <person name="Huo D."/>
            <person name="Sun M."/>
            <person name="Wang L."/>
            <person name="Mercier A."/>
            <person name="Li F."/>
            <person name="Yang H."/>
            <person name="Xiang J."/>
        </authorList>
    </citation>
    <scope>NUCLEOTIDE SEQUENCE [LARGE SCALE GENOMIC DNA]</scope>
    <source>
        <strain evidence="3">Shaxun</strain>
        <tissue evidence="3">Muscle</tissue>
    </source>
</reference>
<organism evidence="3 4">
    <name type="scientific">Stichopus japonicus</name>
    <name type="common">Sea cucumber</name>
    <dbReference type="NCBI Taxonomy" id="307972"/>
    <lineage>
        <taxon>Eukaryota</taxon>
        <taxon>Metazoa</taxon>
        <taxon>Echinodermata</taxon>
        <taxon>Eleutherozoa</taxon>
        <taxon>Echinozoa</taxon>
        <taxon>Holothuroidea</taxon>
        <taxon>Aspidochirotacea</taxon>
        <taxon>Aspidochirotida</taxon>
        <taxon>Stichopodidae</taxon>
        <taxon>Apostichopus</taxon>
    </lineage>
</organism>
<dbReference type="GO" id="GO:0006361">
    <property type="term" value="P:transcription initiation at RNA polymerase I promoter"/>
    <property type="evidence" value="ECO:0007669"/>
    <property type="project" value="InterPro"/>
</dbReference>
<feature type="non-terminal residue" evidence="3">
    <location>
        <position position="1"/>
    </location>
</feature>
<keyword evidence="3" id="KW-0396">Initiation factor</keyword>
<evidence type="ECO:0000256" key="2">
    <source>
        <dbReference type="SAM" id="MobiDB-lite"/>
    </source>
</evidence>
<proteinExistence type="inferred from homology"/>
<dbReference type="GO" id="GO:0005634">
    <property type="term" value="C:nucleus"/>
    <property type="evidence" value="ECO:0007669"/>
    <property type="project" value="TreeGrafter"/>
</dbReference>
<keyword evidence="3" id="KW-0648">Protein biosynthesis</keyword>
<dbReference type="PANTHER" id="PTHR12790:SF0">
    <property type="entry name" value="RNA POLYMERASE I-SPECIFIC TRANSCRIPTION INITIATION FACTOR RRN3-RELATED"/>
    <property type="match status" value="1"/>
</dbReference>
<dbReference type="InterPro" id="IPR007991">
    <property type="entry name" value="RNA_pol_I_trans_ini_fac_RRN3"/>
</dbReference>
<comment type="similarity">
    <text evidence="1">Belongs to the RRN3 family.</text>
</comment>
<comment type="caution">
    <text evidence="3">The sequence shown here is derived from an EMBL/GenBank/DDBJ whole genome shotgun (WGS) entry which is preliminary data.</text>
</comment>
<dbReference type="GO" id="GO:0001181">
    <property type="term" value="F:RNA polymerase I general transcription initiation factor activity"/>
    <property type="evidence" value="ECO:0007669"/>
    <property type="project" value="InterPro"/>
</dbReference>
<evidence type="ECO:0000313" key="4">
    <source>
        <dbReference type="Proteomes" id="UP000230750"/>
    </source>
</evidence>
<protein>
    <submittedName>
        <fullName evidence="3">Putative RNA polymerase I-specific transcription initiation factor RRN3</fullName>
    </submittedName>
</protein>
<evidence type="ECO:0000313" key="3">
    <source>
        <dbReference type="EMBL" id="PIK35359.1"/>
    </source>
</evidence>
<dbReference type="PANTHER" id="PTHR12790">
    <property type="entry name" value="TRANSCRIPTION INITIATION FACTOR IA RRN3"/>
    <property type="match status" value="1"/>
</dbReference>